<evidence type="ECO:0000256" key="5">
    <source>
        <dbReference type="ARBA" id="ARBA00023136"/>
    </source>
</evidence>
<proteinExistence type="inferred from homology"/>
<evidence type="ECO:0000256" key="4">
    <source>
        <dbReference type="ARBA" id="ARBA00022989"/>
    </source>
</evidence>
<dbReference type="EMBL" id="LT598484">
    <property type="protein sequence ID" value="SCU99666.1"/>
    <property type="molecule type" value="Genomic_DNA"/>
</dbReference>
<evidence type="ECO:0000313" key="8">
    <source>
        <dbReference type="EMBL" id="SCU99666.1"/>
    </source>
</evidence>
<feature type="region of interest" description="Disordered" evidence="6">
    <location>
        <begin position="70"/>
        <end position="122"/>
    </location>
</feature>
<evidence type="ECO:0000256" key="7">
    <source>
        <dbReference type="SAM" id="Phobius"/>
    </source>
</evidence>
<name>A0A1G4K722_9SACH</name>
<evidence type="ECO:0000313" key="9">
    <source>
        <dbReference type="Proteomes" id="UP000191144"/>
    </source>
</evidence>
<dbReference type="PANTHER" id="PTHR21659">
    <property type="entry name" value="HYDROPHOBIC PROTEIN RCI2 LOW TEMPERATURE AND SALT RESPONSIVE PROTEIN LTI6 -RELATED"/>
    <property type="match status" value="1"/>
</dbReference>
<dbReference type="GO" id="GO:0016020">
    <property type="term" value="C:membrane"/>
    <property type="evidence" value="ECO:0007669"/>
    <property type="project" value="UniProtKB-SubCell"/>
</dbReference>
<accession>A0A1G4K722</accession>
<dbReference type="PANTHER" id="PTHR21659:SF42">
    <property type="entry name" value="UPF0057 MEMBRANE PROTEIN ZK632.10-RELATED"/>
    <property type="match status" value="1"/>
</dbReference>
<feature type="transmembrane region" description="Helical" evidence="7">
    <location>
        <begin position="38"/>
        <end position="60"/>
    </location>
</feature>
<comment type="similarity">
    <text evidence="2">Belongs to the UPF0057 (PMP3) family.</text>
</comment>
<dbReference type="AlphaFoldDB" id="A0A1G4K722"/>
<evidence type="ECO:0000256" key="6">
    <source>
        <dbReference type="SAM" id="MobiDB-lite"/>
    </source>
</evidence>
<evidence type="ECO:0000256" key="2">
    <source>
        <dbReference type="ARBA" id="ARBA00009530"/>
    </source>
</evidence>
<dbReference type="InterPro" id="IPR000612">
    <property type="entry name" value="PMP3"/>
</dbReference>
<dbReference type="Pfam" id="PF01679">
    <property type="entry name" value="Pmp3"/>
    <property type="match status" value="1"/>
</dbReference>
<keyword evidence="4 7" id="KW-1133">Transmembrane helix</keyword>
<sequence>MSTVYTLNKDDIILVVSALILPPLPVIVRKGLVSRDFWINLLLCLLFGFPGILHAVYVVYMTSSERSQYSRVDENSDLEAQDETAATQPAPKSAEPEVPPAYNDVAQNSNAAQAATDNKIQH</sequence>
<keyword evidence="9" id="KW-1185">Reference proteome</keyword>
<keyword evidence="5 7" id="KW-0472">Membrane</keyword>
<keyword evidence="3 7" id="KW-0812">Transmembrane</keyword>
<protein>
    <submittedName>
        <fullName evidence="8">LAME_0G04720g1_1</fullName>
    </submittedName>
</protein>
<evidence type="ECO:0000256" key="3">
    <source>
        <dbReference type="ARBA" id="ARBA00022692"/>
    </source>
</evidence>
<dbReference type="OrthoDB" id="2802411at2759"/>
<gene>
    <name evidence="8" type="ORF">LAME_0G04720G</name>
</gene>
<feature type="transmembrane region" description="Helical" evidence="7">
    <location>
        <begin position="12"/>
        <end position="32"/>
    </location>
</feature>
<dbReference type="Proteomes" id="UP000191144">
    <property type="component" value="Chromosome G"/>
</dbReference>
<comment type="subcellular location">
    <subcellularLocation>
        <location evidence="1">Membrane</location>
    </subcellularLocation>
</comment>
<evidence type="ECO:0000256" key="1">
    <source>
        <dbReference type="ARBA" id="ARBA00004370"/>
    </source>
</evidence>
<organism evidence="8 9">
    <name type="scientific">Lachancea meyersii CBS 8951</name>
    <dbReference type="NCBI Taxonomy" id="1266667"/>
    <lineage>
        <taxon>Eukaryota</taxon>
        <taxon>Fungi</taxon>
        <taxon>Dikarya</taxon>
        <taxon>Ascomycota</taxon>
        <taxon>Saccharomycotina</taxon>
        <taxon>Saccharomycetes</taxon>
        <taxon>Saccharomycetales</taxon>
        <taxon>Saccharomycetaceae</taxon>
        <taxon>Lachancea</taxon>
    </lineage>
</organism>
<feature type="compositionally biased region" description="Polar residues" evidence="6">
    <location>
        <begin position="105"/>
        <end position="122"/>
    </location>
</feature>
<reference evidence="9" key="1">
    <citation type="submission" date="2016-03" db="EMBL/GenBank/DDBJ databases">
        <authorList>
            <person name="Devillers Hugo."/>
        </authorList>
    </citation>
    <scope>NUCLEOTIDE SEQUENCE [LARGE SCALE GENOMIC DNA]</scope>
</reference>